<keyword evidence="1" id="KW-0175">Coiled coil</keyword>
<evidence type="ECO:0000313" key="5">
    <source>
        <dbReference type="Proteomes" id="UP000324748"/>
    </source>
</evidence>
<feature type="compositionally biased region" description="Polar residues" evidence="2">
    <location>
        <begin position="1"/>
        <end position="15"/>
    </location>
</feature>
<feature type="coiled-coil region" evidence="1">
    <location>
        <begin position="303"/>
        <end position="337"/>
    </location>
</feature>
<comment type="caution">
    <text evidence="3">The sequence shown here is derived from an EMBL/GenBank/DDBJ whole genome shotgun (WGS) entry which is preliminary data.</text>
</comment>
<feature type="region of interest" description="Disordered" evidence="2">
    <location>
        <begin position="420"/>
        <end position="443"/>
    </location>
</feature>
<dbReference type="AlphaFoldDB" id="A0A5B0N0Q1"/>
<feature type="compositionally biased region" description="Polar residues" evidence="2">
    <location>
        <begin position="589"/>
        <end position="598"/>
    </location>
</feature>
<gene>
    <name evidence="3" type="ORF">PGT21_015491</name>
    <name evidence="4" type="ORF">PGTUg99_010965</name>
</gene>
<feature type="region of interest" description="Disordered" evidence="2">
    <location>
        <begin position="1"/>
        <end position="268"/>
    </location>
</feature>
<feature type="compositionally biased region" description="Polar residues" evidence="2">
    <location>
        <begin position="241"/>
        <end position="255"/>
    </location>
</feature>
<feature type="compositionally biased region" description="Low complexity" evidence="2">
    <location>
        <begin position="195"/>
        <end position="211"/>
    </location>
</feature>
<feature type="compositionally biased region" description="Acidic residues" evidence="2">
    <location>
        <begin position="150"/>
        <end position="188"/>
    </location>
</feature>
<dbReference type="EMBL" id="VSWC01000119">
    <property type="protein sequence ID" value="KAA1082821.1"/>
    <property type="molecule type" value="Genomic_DNA"/>
</dbReference>
<feature type="compositionally biased region" description="Acidic residues" evidence="2">
    <location>
        <begin position="121"/>
        <end position="135"/>
    </location>
</feature>
<dbReference type="Proteomes" id="UP000324748">
    <property type="component" value="Unassembled WGS sequence"/>
</dbReference>
<reference evidence="5 6" key="1">
    <citation type="submission" date="2019-05" db="EMBL/GenBank/DDBJ databases">
        <title>Emergence of the Ug99 lineage of the wheat stem rust pathogen through somatic hybridization.</title>
        <authorList>
            <person name="Li F."/>
            <person name="Upadhyaya N.M."/>
            <person name="Sperschneider J."/>
            <person name="Matny O."/>
            <person name="Nguyen-Phuc H."/>
            <person name="Mago R."/>
            <person name="Raley C."/>
            <person name="Miller M.E."/>
            <person name="Silverstein K.A.T."/>
            <person name="Henningsen E."/>
            <person name="Hirsch C.D."/>
            <person name="Visser B."/>
            <person name="Pretorius Z.A."/>
            <person name="Steffenson B.J."/>
            <person name="Schwessinger B."/>
            <person name="Dodds P.N."/>
            <person name="Figueroa M."/>
        </authorList>
    </citation>
    <scope>NUCLEOTIDE SEQUENCE [LARGE SCALE GENOMIC DNA]</scope>
    <source>
        <strain evidence="3">21-0</strain>
        <strain evidence="4 6">Ug99</strain>
    </source>
</reference>
<protein>
    <submittedName>
        <fullName evidence="3">Uncharacterized protein</fullName>
    </submittedName>
</protein>
<evidence type="ECO:0000313" key="4">
    <source>
        <dbReference type="EMBL" id="KAA1087965.1"/>
    </source>
</evidence>
<feature type="region of interest" description="Disordered" evidence="2">
    <location>
        <begin position="515"/>
        <end position="551"/>
    </location>
</feature>
<feature type="compositionally biased region" description="Basic and acidic residues" evidence="2">
    <location>
        <begin position="136"/>
        <end position="149"/>
    </location>
</feature>
<evidence type="ECO:0000313" key="6">
    <source>
        <dbReference type="Proteomes" id="UP000325313"/>
    </source>
</evidence>
<feature type="region of interest" description="Disordered" evidence="2">
    <location>
        <begin position="569"/>
        <end position="603"/>
    </location>
</feature>
<sequence length="744" mass="81288">MTSNNSPALSHTFNTRPRRNPGNPKMNGGQNYPRFGISNKESTTSETKLSTPGSPSSSSGHNSSITVAERRQTQVSKYLVSEDFKSDFATKLNRLRQRERNMTSSQVMAKTAADQGKGINEEDESREAMNEEDDSREAINEEHEHREAINEEDESRDAINEEDESRDAINEEDESRDAINEEDESQDTDNDHIITDTTSSTTDTTTATIDTPKMPQISSPGQRRARILEDSIQEDEEEGYTSPTSNQEEQSSSRRPSCYFGDEDPEEQSARYEVISKLADQLAEQIEENDSLLYELGVVRSNNARLQAVAADKEDEVACLNQRNRQLENTVTQLNCSQSAEESAAEVLRSQLNQIRGNLCQLLAQGDAKHQSTGHHNQFEIESATKMRQMRRYSWSGTQAKCFVDQPDQRLDEQACPEANKEALGEPSGHSPSAQAPRTPGMSAGWTGFVDLTDRESMRAHIVWLQAELISSRSARMETDAALQSMIDSIAQQTQGPNVGSTDMGVQGLGLFTNSTPLRPLRSLDSNSKAADTPNHGSCPVSVSSVSEEPHNRSSPLLALASFGFPSWGRKPDSGSSPKQIGDEEVGIPSSNTTSEQNPAAAEKEAAYPFKRFGLRSFFNHSSGSPLSKSDAANTPDGLSTSPSLTALDISRKSPSRSLTLAVMSSSAAIPTVQDENVKPQPIEFNSQNAPLGLDSKRSAQQLFPLTARHEASEEGPTGPSLHTDDHLLLNGGVVPDNSNAIII</sequence>
<evidence type="ECO:0000256" key="1">
    <source>
        <dbReference type="SAM" id="Coils"/>
    </source>
</evidence>
<accession>A0A5B0N0Q1</accession>
<dbReference type="Proteomes" id="UP000325313">
    <property type="component" value="Unassembled WGS sequence"/>
</dbReference>
<evidence type="ECO:0000256" key="2">
    <source>
        <dbReference type="SAM" id="MobiDB-lite"/>
    </source>
</evidence>
<dbReference type="OrthoDB" id="2502284at2759"/>
<dbReference type="EMBL" id="VDEP01000408">
    <property type="protein sequence ID" value="KAA1087965.1"/>
    <property type="molecule type" value="Genomic_DNA"/>
</dbReference>
<feature type="region of interest" description="Disordered" evidence="2">
    <location>
        <begin position="624"/>
        <end position="646"/>
    </location>
</feature>
<name>A0A5B0N0Q1_PUCGR</name>
<proteinExistence type="predicted"/>
<organism evidence="3 5">
    <name type="scientific">Puccinia graminis f. sp. tritici</name>
    <dbReference type="NCBI Taxonomy" id="56615"/>
    <lineage>
        <taxon>Eukaryota</taxon>
        <taxon>Fungi</taxon>
        <taxon>Dikarya</taxon>
        <taxon>Basidiomycota</taxon>
        <taxon>Pucciniomycotina</taxon>
        <taxon>Pucciniomycetes</taxon>
        <taxon>Pucciniales</taxon>
        <taxon>Pucciniaceae</taxon>
        <taxon>Puccinia</taxon>
    </lineage>
</organism>
<keyword evidence="5" id="KW-1185">Reference proteome</keyword>
<feature type="compositionally biased region" description="Polar residues" evidence="2">
    <location>
        <begin position="624"/>
        <end position="645"/>
    </location>
</feature>
<evidence type="ECO:0000313" key="3">
    <source>
        <dbReference type="EMBL" id="KAA1082821.1"/>
    </source>
</evidence>
<feature type="compositionally biased region" description="Low complexity" evidence="2">
    <location>
        <begin position="38"/>
        <end position="64"/>
    </location>
</feature>